<dbReference type="AlphaFoldDB" id="F4CD57"/>
<dbReference type="PATRIC" id="fig|743722.3.peg.1178"/>
<dbReference type="HOGENOM" id="CLU_477074_0_0_10"/>
<dbReference type="EMBL" id="CP002584">
    <property type="protein sequence ID" value="ADZ77668.1"/>
    <property type="molecule type" value="Genomic_DNA"/>
</dbReference>
<dbReference type="STRING" id="743722.Sph21_1098"/>
<evidence type="ECO:0000313" key="2">
    <source>
        <dbReference type="EMBL" id="ADZ77668.1"/>
    </source>
</evidence>
<feature type="chain" id="PRO_5003306487" evidence="1">
    <location>
        <begin position="23"/>
        <end position="511"/>
    </location>
</feature>
<dbReference type="eggNOG" id="ENOG5030QHM">
    <property type="taxonomic scope" value="Bacteria"/>
</dbReference>
<proteinExistence type="predicted"/>
<accession>F4CD57</accession>
<feature type="signal peptide" evidence="1">
    <location>
        <begin position="1"/>
        <end position="22"/>
    </location>
</feature>
<keyword evidence="1" id="KW-0732">Signal</keyword>
<organism evidence="2">
    <name type="scientific">Sphingobacterium sp. (strain 21)</name>
    <dbReference type="NCBI Taxonomy" id="743722"/>
    <lineage>
        <taxon>Bacteria</taxon>
        <taxon>Pseudomonadati</taxon>
        <taxon>Bacteroidota</taxon>
        <taxon>Sphingobacteriia</taxon>
        <taxon>Sphingobacteriales</taxon>
        <taxon>Sphingobacteriaceae</taxon>
        <taxon>Sphingobacterium</taxon>
    </lineage>
</organism>
<reference evidence="2" key="1">
    <citation type="submission" date="2011-03" db="EMBL/GenBank/DDBJ databases">
        <title>Complete sequence of Sphingobacterium sp. 21.</title>
        <authorList>
            <consortium name="US DOE Joint Genome Institute"/>
            <person name="Lucas S."/>
            <person name="Copeland A."/>
            <person name="Lapidus A."/>
            <person name="Cheng J.-F."/>
            <person name="Goodwin L."/>
            <person name="Pitluck S."/>
            <person name="Davenport K."/>
            <person name="Detter J.C."/>
            <person name="Han C."/>
            <person name="Tapia R."/>
            <person name="Land M."/>
            <person name="Hauser L."/>
            <person name="Kyrpides N."/>
            <person name="Ivanova N."/>
            <person name="Ovchinnikova G."/>
            <person name="Pagani I."/>
            <person name="Siebers A.K."/>
            <person name="Allgaier M."/>
            <person name="Thelen M.P."/>
            <person name="Hugenholtz P."/>
            <person name="Woyke T."/>
        </authorList>
    </citation>
    <scope>NUCLEOTIDE SEQUENCE</scope>
    <source>
        <strain evidence="2">21</strain>
    </source>
</reference>
<sequence>MQMRRRLPTAAMFIILLTIANGCKKVEPTVQTENGPGTQMNASISAVPIPTYPLDWENIAYMPTPTGSPSILVPWASGSNKQIAPEVVNDYARVDGWELVYNTFSTSILSNELYFILYNKYRGILKMFYYVPTNANFITSTNIVHKLGIEGTYANSASSPIMKFAASPIVDYDGKMNQASVLEPWQVARATWYAFEYELAYDANMANQSMATCNFLWPVTSNDVTKVTINGQISGTVNGSMSAPGVDLTVSPNFNSSSTGDGNIIIKGNSDVEKVKPSITTQLFNSLKNLVTKKLTGGLGGIVENLFSGIFGGKSGNTEDNVNLKINANVSLEGSLTSNFLVSSAALSIPGYNQSNTTGFVPAYNSPLGVFYISNKPIVVETEHIIPEEDPLGGGTGFGKSQFLYTIKSGSLNLQFNPAVLAIANIQNQKAEVIVNQTMYTQVGRLETIGDKNYFTGIRVGSDQYASTVVGIRVSFDVVPKNGSKKSKIVKTFKANMEHVTVVNPPGQEEW</sequence>
<evidence type="ECO:0000256" key="1">
    <source>
        <dbReference type="SAM" id="SignalP"/>
    </source>
</evidence>
<protein>
    <submittedName>
        <fullName evidence="2">Uncharacterized protein</fullName>
    </submittedName>
</protein>
<name>F4CD57_SPHS2</name>
<dbReference type="KEGG" id="shg:Sph21_1098"/>
<gene>
    <name evidence="2" type="ordered locus">Sph21_1098</name>
</gene>